<comment type="caution">
    <text evidence="1">The sequence shown here is derived from an EMBL/GenBank/DDBJ whole genome shotgun (WGS) entry which is preliminary data.</text>
</comment>
<accession>A0A0F9HDW7</accession>
<dbReference type="SUPFAM" id="SSF50998">
    <property type="entry name" value="Quinoprotein alcohol dehydrogenase-like"/>
    <property type="match status" value="1"/>
</dbReference>
<dbReference type="InterPro" id="IPR011047">
    <property type="entry name" value="Quinoprotein_ADH-like_sf"/>
</dbReference>
<dbReference type="AlphaFoldDB" id="A0A0F9HDW7"/>
<gene>
    <name evidence="1" type="ORF">LCGC14_1795470</name>
</gene>
<evidence type="ECO:0000313" key="1">
    <source>
        <dbReference type="EMBL" id="KKM01332.1"/>
    </source>
</evidence>
<protein>
    <submittedName>
        <fullName evidence="1">Uncharacterized protein</fullName>
    </submittedName>
</protein>
<dbReference type="EMBL" id="LAZR01017225">
    <property type="protein sequence ID" value="KKM01332.1"/>
    <property type="molecule type" value="Genomic_DNA"/>
</dbReference>
<organism evidence="1">
    <name type="scientific">marine sediment metagenome</name>
    <dbReference type="NCBI Taxonomy" id="412755"/>
    <lineage>
        <taxon>unclassified sequences</taxon>
        <taxon>metagenomes</taxon>
        <taxon>ecological metagenomes</taxon>
    </lineage>
</organism>
<reference evidence="1" key="1">
    <citation type="journal article" date="2015" name="Nature">
        <title>Complex archaea that bridge the gap between prokaryotes and eukaryotes.</title>
        <authorList>
            <person name="Spang A."/>
            <person name="Saw J.H."/>
            <person name="Jorgensen S.L."/>
            <person name="Zaremba-Niedzwiedzka K."/>
            <person name="Martijn J."/>
            <person name="Lind A.E."/>
            <person name="van Eijk R."/>
            <person name="Schleper C."/>
            <person name="Guy L."/>
            <person name="Ettema T.J."/>
        </authorList>
    </citation>
    <scope>NUCLEOTIDE SEQUENCE</scope>
</reference>
<proteinExistence type="predicted"/>
<sequence length="243" mass="27850">MRKLSLFFLILFFSSNLQSQTASPSTFEVKSSNGKYIAKVVGSYYEGFVGPQKVQLLDSLNHVYWEKTFPRRGLHLPCVSNVGTVVVTKWSQLFLFNTSGDTLWNFNLDRLTFCANEGDNVNMVQEFSDNGELYFAFIGTGGWNIACFSIPEKREKWRLNLGQDWHGPCNIELYNSFVMFNDFCGASVNQTNHCYVVDFKGNIHLKIPYDLKSPYHIKSVSLNKENDELHIETINGIDIFSFK</sequence>
<name>A0A0F9HDW7_9ZZZZ</name>